<accession>G0UJH3</accession>
<protein>
    <submittedName>
        <fullName evidence="7">Uncharacterized protein</fullName>
    </submittedName>
</protein>
<dbReference type="Pfam" id="PF00400">
    <property type="entry name" value="WD40"/>
    <property type="match status" value="2"/>
</dbReference>
<keyword evidence="3" id="KW-0689">Ribosomal protein</keyword>
<dbReference type="PROSITE" id="PS00678">
    <property type="entry name" value="WD_REPEATS_1"/>
    <property type="match status" value="1"/>
</dbReference>
<dbReference type="PANTHER" id="PTHR32215:SF0">
    <property type="entry name" value="CILIA- AND FLAGELLA-ASSOCIATED PROTEIN 57"/>
    <property type="match status" value="1"/>
</dbReference>
<dbReference type="VEuPathDB" id="TriTrypDB:TcIL3000_2_1020"/>
<feature type="compositionally biased region" description="Polar residues" evidence="6">
    <location>
        <begin position="1322"/>
        <end position="1336"/>
    </location>
</feature>
<dbReference type="InterPro" id="IPR001680">
    <property type="entry name" value="WD40_rpt"/>
</dbReference>
<dbReference type="InterPro" id="IPR019775">
    <property type="entry name" value="WD40_repeat_CS"/>
</dbReference>
<dbReference type="InterPro" id="IPR011047">
    <property type="entry name" value="Quinoprotein_ADH-like_sf"/>
</dbReference>
<dbReference type="SMART" id="SM00320">
    <property type="entry name" value="WD40"/>
    <property type="match status" value="5"/>
</dbReference>
<reference evidence="7" key="1">
    <citation type="journal article" date="2012" name="Proc. Natl. Acad. Sci. U.S.A.">
        <title>Antigenic diversity is generated by distinct evolutionary mechanisms in African trypanosome species.</title>
        <authorList>
            <person name="Jackson A.P."/>
            <person name="Berry A."/>
            <person name="Aslett M."/>
            <person name="Allison H.C."/>
            <person name="Burton P."/>
            <person name="Vavrova-Anderson J."/>
            <person name="Brown R."/>
            <person name="Browne H."/>
            <person name="Corton N."/>
            <person name="Hauser H."/>
            <person name="Gamble J."/>
            <person name="Gilderthorp R."/>
            <person name="Marcello L."/>
            <person name="McQuillan J."/>
            <person name="Otto T.D."/>
            <person name="Quail M.A."/>
            <person name="Sanders M.J."/>
            <person name="van Tonder A."/>
            <person name="Ginger M.L."/>
            <person name="Field M.C."/>
            <person name="Barry J.D."/>
            <person name="Hertz-Fowler C."/>
            <person name="Berriman M."/>
        </authorList>
    </citation>
    <scope>NUCLEOTIDE SEQUENCE</scope>
    <source>
        <strain evidence="7">IL3000</strain>
    </source>
</reference>
<feature type="coiled-coil region" evidence="5">
    <location>
        <begin position="1007"/>
        <end position="1076"/>
    </location>
</feature>
<feature type="region of interest" description="Disordered" evidence="6">
    <location>
        <begin position="1322"/>
        <end position="1343"/>
    </location>
</feature>
<feature type="region of interest" description="Disordered" evidence="6">
    <location>
        <begin position="336"/>
        <end position="377"/>
    </location>
</feature>
<feature type="coiled-coil region" evidence="5">
    <location>
        <begin position="1241"/>
        <end position="1268"/>
    </location>
</feature>
<dbReference type="FunFam" id="2.130.10.10:FF:002190">
    <property type="entry name" value="Uncharacterized protein"/>
    <property type="match status" value="1"/>
</dbReference>
<name>G0UJH3_TRYCI</name>
<evidence type="ECO:0000256" key="5">
    <source>
        <dbReference type="SAM" id="Coils"/>
    </source>
</evidence>
<evidence type="ECO:0000256" key="4">
    <source>
        <dbReference type="PROSITE-ProRule" id="PRU00221"/>
    </source>
</evidence>
<proteinExistence type="predicted"/>
<dbReference type="Gene3D" id="2.130.10.10">
    <property type="entry name" value="YVTN repeat-like/Quinoprotein amine dehydrogenase"/>
    <property type="match status" value="2"/>
</dbReference>
<feature type="coiled-coil region" evidence="5">
    <location>
        <begin position="805"/>
        <end position="966"/>
    </location>
</feature>
<gene>
    <name evidence="7" type="ORF">TCIL3000_2_1020</name>
</gene>
<dbReference type="Gene3D" id="6.10.140.920">
    <property type="match status" value="1"/>
</dbReference>
<keyword evidence="2" id="KW-0677">Repeat</keyword>
<evidence type="ECO:0000313" key="7">
    <source>
        <dbReference type="EMBL" id="CCC89526.1"/>
    </source>
</evidence>
<organism evidence="7">
    <name type="scientific">Trypanosoma congolense (strain IL3000)</name>
    <dbReference type="NCBI Taxonomy" id="1068625"/>
    <lineage>
        <taxon>Eukaryota</taxon>
        <taxon>Discoba</taxon>
        <taxon>Euglenozoa</taxon>
        <taxon>Kinetoplastea</taxon>
        <taxon>Metakinetoplastina</taxon>
        <taxon>Trypanosomatida</taxon>
        <taxon>Trypanosomatidae</taxon>
        <taxon>Trypanosoma</taxon>
        <taxon>Nannomonas</taxon>
    </lineage>
</organism>
<dbReference type="GO" id="GO:0005840">
    <property type="term" value="C:ribosome"/>
    <property type="evidence" value="ECO:0007669"/>
    <property type="project" value="UniProtKB-KW"/>
</dbReference>
<keyword evidence="3" id="KW-0687">Ribonucleoprotein</keyword>
<dbReference type="EMBL" id="HE575315">
    <property type="protein sequence ID" value="CCC89526.1"/>
    <property type="molecule type" value="Genomic_DNA"/>
</dbReference>
<evidence type="ECO:0000256" key="1">
    <source>
        <dbReference type="ARBA" id="ARBA00022574"/>
    </source>
</evidence>
<evidence type="ECO:0000256" key="3">
    <source>
        <dbReference type="ARBA" id="ARBA00022980"/>
    </source>
</evidence>
<feature type="coiled-coil region" evidence="5">
    <location>
        <begin position="1112"/>
        <end position="1146"/>
    </location>
</feature>
<feature type="repeat" description="WD" evidence="4">
    <location>
        <begin position="470"/>
        <end position="511"/>
    </location>
</feature>
<dbReference type="PROSITE" id="PS50082">
    <property type="entry name" value="WD_REPEATS_2"/>
    <property type="match status" value="1"/>
</dbReference>
<dbReference type="InterPro" id="IPR052993">
    <property type="entry name" value="CFA-57"/>
</dbReference>
<keyword evidence="5" id="KW-0175">Coiled coil</keyword>
<dbReference type="SUPFAM" id="SSF50998">
    <property type="entry name" value="Quinoprotein alcohol dehydrogenase-like"/>
    <property type="match status" value="2"/>
</dbReference>
<dbReference type="InterPro" id="IPR015943">
    <property type="entry name" value="WD40/YVTN_repeat-like_dom_sf"/>
</dbReference>
<evidence type="ECO:0000256" key="2">
    <source>
        <dbReference type="ARBA" id="ARBA00022737"/>
    </source>
</evidence>
<evidence type="ECO:0000256" key="6">
    <source>
        <dbReference type="SAM" id="MobiDB-lite"/>
    </source>
</evidence>
<dbReference type="PANTHER" id="PTHR32215">
    <property type="entry name" value="CILIA- AND FLAGELLA-ASSOCIATED PROTEIN 57"/>
    <property type="match status" value="1"/>
</dbReference>
<sequence>MLNIDDRKTRERSLVKRHAFGIKADVYGCISWVEEGTLLYPIGKTATAHNLNTNTQRFFEAGQRSGDITAIAVSANKKFIAMAESGPSAQVQIFDTITRKRRKVLIVPALECDRYVALDFSADGRHLVTQGAGPQWKLFFWNWERSKPLASTSVVADFGLQEMLDASNAFKGRDAPSFSMACGTGTAPGSSAMYVTSVTICPHDPLLIGVSGCGFMYFYRYQDGTLRMQPQIAFPRERTSNFLTHAWVGRDRVVAATQSGELLLIENGAFKRILPCSPPTAERIANPAVLSITPTSNGFIAGSDQGTVSVYEVSRGVGEAESYAIVYNVPIQAERNDGSKREETGVSLGRPAKTVNSDGAASLPSKSAADAQEKDEADSKPLFVINSGIQGLSGSVDSPKRASGGRTEVRTDVVRAEPRQKNSVIHLAIDQIEETVAVVTHEGQILAFNFAKDWSKASLDEPPAALHVCQPFHVGAIVGLDCSVKKPYLATSGVDRSVRIWNTSTHRLEACEYFASQPGPLAIHPNGLYLVVCFPDKVRVISILWNALHERRVINLRNTTDVKYSVGGSYFAIAHGNIIHLYNSLTCDVHGQLRGHPQKINCFQWCATSPYPTDNAIVSSSLDGIVINWNISEMRKETEYGDKRHQFRHITADDKTLWAVSEPTSITMDVQWKSMLREMDRYSTSDVYANNNVTEYEFIECRVTSLLVAPKQRMLFGGMEDGTVKFMGFPLQVGVQEQPVIAHMGPVARMVLSHDEATLYTVSSDGTLFIFDTREDGRPLQRDVAYYSDDVLVLANEVEDCDITIESLRHTAEKLRSDIESDEKRRNHEQNARLRERADEFKSELDTLDAEFAALREAKAEQERSFIAIKLEKEAEAAPQLENLEREGQAEVQRLEDLCAELQHRLDECKFAYEHDVENLLAEVKQHQDEEYDRFRDVVSKREMGLQKLEQQVRRIKSNNEEMRRRLELDTDAEVMNVEKQNQADLNTIRERYLRMKGEGAIMRKNVLRMQKEVEVHNSELQVLESAKATLTDQLSELNDTITQLHQDIDERDTIIGEKERKIYDLKKLNQELEKHKFVLDYRIRQLKSQMEPRQREIAREHQRITERNAELDALHGNNIALRQNVEELKVELAKQQQQIKQTLSHLKDFETYKSRVKRDVGDIAPAMQDPVMLRDVIENLYQRHVVARDGLRAAQVDQEIRNEFKSQVEYLSTSVEALSRKCKADQEQHRSEVSDMMMENLTLIREIHELRAELAELRNVSAAAADESKRHAMMEERAKHAPFSRRSIGGFNSSIKRQELAREVEDNRMILSELRNRVETLQQSLSSPSHRNQSPIKFPPLA</sequence>
<keyword evidence="1 4" id="KW-0853">WD repeat</keyword>